<dbReference type="OrthoDB" id="26525at2759"/>
<dbReference type="PANTHER" id="PTHR23048:SF0">
    <property type="entry name" value="CALMODULIN LIKE 3"/>
    <property type="match status" value="1"/>
</dbReference>
<proteinExistence type="predicted"/>
<gene>
    <name evidence="4" type="ORF">TM35_000311140</name>
</gene>
<dbReference type="Proteomes" id="UP000192257">
    <property type="component" value="Unassembled WGS sequence"/>
</dbReference>
<dbReference type="GO" id="GO:0016460">
    <property type="term" value="C:myosin II complex"/>
    <property type="evidence" value="ECO:0007669"/>
    <property type="project" value="TreeGrafter"/>
</dbReference>
<evidence type="ECO:0000256" key="1">
    <source>
        <dbReference type="ARBA" id="ARBA00022737"/>
    </source>
</evidence>
<dbReference type="Gene3D" id="1.10.238.10">
    <property type="entry name" value="EF-hand"/>
    <property type="match status" value="1"/>
</dbReference>
<dbReference type="STRING" id="67003.A0A1X0NN63"/>
<feature type="region of interest" description="Disordered" evidence="2">
    <location>
        <begin position="1"/>
        <end position="20"/>
    </location>
</feature>
<protein>
    <submittedName>
        <fullName evidence="4">EF-hand protein 5</fullName>
    </submittedName>
</protein>
<name>A0A1X0NN63_9TRYP</name>
<evidence type="ECO:0000256" key="2">
    <source>
        <dbReference type="SAM" id="MobiDB-lite"/>
    </source>
</evidence>
<accession>A0A1X0NN63</accession>
<dbReference type="GO" id="GO:0005509">
    <property type="term" value="F:calcium ion binding"/>
    <property type="evidence" value="ECO:0007669"/>
    <property type="project" value="InterPro"/>
</dbReference>
<dbReference type="RefSeq" id="XP_028879994.1">
    <property type="nucleotide sequence ID" value="XM_029028595.1"/>
</dbReference>
<dbReference type="FunFam" id="1.10.238.10:FF:000001">
    <property type="entry name" value="Calmodulin 1"/>
    <property type="match status" value="1"/>
</dbReference>
<organism evidence="4 5">
    <name type="scientific">Trypanosoma theileri</name>
    <dbReference type="NCBI Taxonomy" id="67003"/>
    <lineage>
        <taxon>Eukaryota</taxon>
        <taxon>Discoba</taxon>
        <taxon>Euglenozoa</taxon>
        <taxon>Kinetoplastea</taxon>
        <taxon>Metakinetoplastina</taxon>
        <taxon>Trypanosomatida</taxon>
        <taxon>Trypanosomatidae</taxon>
        <taxon>Trypanosoma</taxon>
    </lineage>
</organism>
<dbReference type="PANTHER" id="PTHR23048">
    <property type="entry name" value="MYOSIN LIGHT CHAIN 1, 3"/>
    <property type="match status" value="1"/>
</dbReference>
<evidence type="ECO:0000313" key="5">
    <source>
        <dbReference type="Proteomes" id="UP000192257"/>
    </source>
</evidence>
<keyword evidence="1" id="KW-0677">Repeat</keyword>
<dbReference type="PROSITE" id="PS50222">
    <property type="entry name" value="EF_HAND_2"/>
    <property type="match status" value="1"/>
</dbReference>
<dbReference type="InterPro" id="IPR050230">
    <property type="entry name" value="CALM/Myosin/TropC-like"/>
</dbReference>
<evidence type="ECO:0000313" key="4">
    <source>
        <dbReference type="EMBL" id="ORC85928.1"/>
    </source>
</evidence>
<dbReference type="EMBL" id="NBCO01000031">
    <property type="protein sequence ID" value="ORC85928.1"/>
    <property type="molecule type" value="Genomic_DNA"/>
</dbReference>
<dbReference type="InterPro" id="IPR002048">
    <property type="entry name" value="EF_hand_dom"/>
</dbReference>
<evidence type="ECO:0000259" key="3">
    <source>
        <dbReference type="PROSITE" id="PS50222"/>
    </source>
</evidence>
<dbReference type="SUPFAM" id="SSF47473">
    <property type="entry name" value="EF-hand"/>
    <property type="match status" value="1"/>
</dbReference>
<dbReference type="AlphaFoldDB" id="A0A1X0NN63"/>
<dbReference type="GeneID" id="39988375"/>
<feature type="domain" description="EF-hand" evidence="3">
    <location>
        <begin position="121"/>
        <end position="156"/>
    </location>
</feature>
<dbReference type="VEuPathDB" id="TriTrypDB:TM35_000311140"/>
<dbReference type="InterPro" id="IPR011992">
    <property type="entry name" value="EF-hand-dom_pair"/>
</dbReference>
<sequence length="194" mass="21917">MKTSDSAKAGVNGPGDRKQLESVKAVAHDVRGITCPIYRKPISHNTIAELAEGYRILSSGQKTVSIAKKDMFALMQNVGLHMTEEEFAEVMRVIGQGDNQNADEFNFTDFLLLMTCEVNDTMAEELRSAFLNYDKQKTGFVTRKQFTEMFATLGERSSPEELEELLSIAEQDDTEQKIDYNKFVNELIIRLNCM</sequence>
<keyword evidence="5" id="KW-1185">Reference proteome</keyword>
<comment type="caution">
    <text evidence="4">The sequence shown here is derived from an EMBL/GenBank/DDBJ whole genome shotgun (WGS) entry which is preliminary data.</text>
</comment>
<reference evidence="4 5" key="1">
    <citation type="submission" date="2017-03" db="EMBL/GenBank/DDBJ databases">
        <title>An alternative strategy for trypanosome survival in the mammalian bloodstream revealed through genome and transcriptome analysis of the ubiquitous bovine parasite Trypanosoma (Megatrypanum) theileri.</title>
        <authorList>
            <person name="Kelly S."/>
            <person name="Ivens A."/>
            <person name="Mott A."/>
            <person name="O'Neill E."/>
            <person name="Emms D."/>
            <person name="Macleod O."/>
            <person name="Voorheis P."/>
            <person name="Matthews J."/>
            <person name="Matthews K."/>
            <person name="Carrington M."/>
        </authorList>
    </citation>
    <scope>NUCLEOTIDE SEQUENCE [LARGE SCALE GENOMIC DNA]</scope>
    <source>
        <strain evidence="4">Edinburgh</strain>
    </source>
</reference>